<dbReference type="EMBL" id="DS727209">
    <property type="protein sequence ID" value="EEC06776.1"/>
    <property type="molecule type" value="Genomic_DNA"/>
</dbReference>
<dbReference type="EMBL" id="ABJB010366181">
    <property type="status" value="NOT_ANNOTATED_CDS"/>
    <property type="molecule type" value="Genomic_DNA"/>
</dbReference>
<feature type="coiled-coil region" evidence="5">
    <location>
        <begin position="288"/>
        <end position="322"/>
    </location>
</feature>
<feature type="coiled-coil region" evidence="5">
    <location>
        <begin position="119"/>
        <end position="199"/>
    </location>
</feature>
<reference evidence="8" key="2">
    <citation type="submission" date="2020-05" db="UniProtKB">
        <authorList>
            <consortium name="EnsemblMetazoa"/>
        </authorList>
    </citation>
    <scope>IDENTIFICATION</scope>
    <source>
        <strain evidence="8">wikel</strain>
    </source>
</reference>
<dbReference type="VEuPathDB" id="VectorBase:ISCP_033923"/>
<gene>
    <name evidence="7" type="ORF">IscW_ISCW018152</name>
</gene>
<evidence type="ECO:0000313" key="7">
    <source>
        <dbReference type="EMBL" id="EEC06776.1"/>
    </source>
</evidence>
<dbReference type="EnsemblMetazoa" id="ISCW018152-RA">
    <property type="protein sequence ID" value="ISCW018152-PA"/>
    <property type="gene ID" value="ISCW018152"/>
</dbReference>
<dbReference type="AlphaFoldDB" id="B7PJK4"/>
<comment type="subcellular location">
    <subcellularLocation>
        <location evidence="1">Cytoplasm</location>
        <location evidence="1">Cytoskeleton</location>
        <location evidence="1">Microtubule organizing center</location>
        <location evidence="1">Centrosome</location>
        <location evidence="1">Centriole</location>
    </subcellularLocation>
</comment>
<organism>
    <name type="scientific">Ixodes scapularis</name>
    <name type="common">Black-legged tick</name>
    <name type="synonym">Deer tick</name>
    <dbReference type="NCBI Taxonomy" id="6945"/>
    <lineage>
        <taxon>Eukaryota</taxon>
        <taxon>Metazoa</taxon>
        <taxon>Ecdysozoa</taxon>
        <taxon>Arthropoda</taxon>
        <taxon>Chelicerata</taxon>
        <taxon>Arachnida</taxon>
        <taxon>Acari</taxon>
        <taxon>Parasitiformes</taxon>
        <taxon>Ixodida</taxon>
        <taxon>Ixodoidea</taxon>
        <taxon>Ixodidae</taxon>
        <taxon>Ixodinae</taxon>
        <taxon>Ixodes</taxon>
    </lineage>
</organism>
<dbReference type="EMBL" id="ABJB010667961">
    <property type="status" value="NOT_ANNOTATED_CDS"/>
    <property type="molecule type" value="Genomic_DNA"/>
</dbReference>
<reference evidence="7 9" key="1">
    <citation type="submission" date="2008-03" db="EMBL/GenBank/DDBJ databases">
        <title>Annotation of Ixodes scapularis.</title>
        <authorList>
            <consortium name="Ixodes scapularis Genome Project Consortium"/>
            <person name="Caler E."/>
            <person name="Hannick L.I."/>
            <person name="Bidwell S."/>
            <person name="Joardar V."/>
            <person name="Thiagarajan M."/>
            <person name="Amedeo P."/>
            <person name="Galinsky K.J."/>
            <person name="Schobel S."/>
            <person name="Inman J."/>
            <person name="Hostetler J."/>
            <person name="Miller J."/>
            <person name="Hammond M."/>
            <person name="Megy K."/>
            <person name="Lawson D."/>
            <person name="Kodira C."/>
            <person name="Sutton G."/>
            <person name="Meyer J."/>
            <person name="Hill C.A."/>
            <person name="Birren B."/>
            <person name="Nene V."/>
            <person name="Collins F."/>
            <person name="Alarcon-Chaidez F."/>
            <person name="Wikel S."/>
            <person name="Strausberg R."/>
        </authorList>
    </citation>
    <scope>NUCLEOTIDE SEQUENCE [LARGE SCALE GENOMIC DNA]</scope>
    <source>
        <strain evidence="9">Wikel</strain>
        <strain evidence="7">Wikel colony</strain>
    </source>
</reference>
<dbReference type="PaxDb" id="6945-B7PJK4"/>
<dbReference type="EMBL" id="ABJB010813609">
    <property type="status" value="NOT_ANNOTATED_CDS"/>
    <property type="molecule type" value="Genomic_DNA"/>
</dbReference>
<name>B7PJK4_IXOSC</name>
<keyword evidence="5" id="KW-0175">Coiled coil</keyword>
<dbReference type="GO" id="GO:0005814">
    <property type="term" value="C:centriole"/>
    <property type="evidence" value="ECO:0007669"/>
    <property type="project" value="UniProtKB-SubCell"/>
</dbReference>
<evidence type="ECO:0000256" key="5">
    <source>
        <dbReference type="SAM" id="Coils"/>
    </source>
</evidence>
<feature type="compositionally biased region" description="Polar residues" evidence="6">
    <location>
        <begin position="211"/>
        <end position="223"/>
    </location>
</feature>
<dbReference type="VEuPathDB" id="VectorBase:ISCI018152"/>
<keyword evidence="10" id="KW-1267">Proteomics identification</keyword>
<evidence type="ECO:0000256" key="1">
    <source>
        <dbReference type="ARBA" id="ARBA00004114"/>
    </source>
</evidence>
<keyword evidence="3" id="KW-0206">Cytoskeleton</keyword>
<protein>
    <submittedName>
        <fullName evidence="7 8">Uncharacterized protein</fullName>
    </submittedName>
</protein>
<evidence type="ECO:0000313" key="9">
    <source>
        <dbReference type="Proteomes" id="UP000001555"/>
    </source>
</evidence>
<feature type="coiled-coil region" evidence="5">
    <location>
        <begin position="233"/>
        <end position="260"/>
    </location>
</feature>
<evidence type="ECO:0000256" key="6">
    <source>
        <dbReference type="SAM" id="MobiDB-lite"/>
    </source>
</evidence>
<dbReference type="PANTHER" id="PTHR20544">
    <property type="entry name" value="CENTROSOMAL PROTEIN CEP135"/>
    <property type="match status" value="1"/>
</dbReference>
<evidence type="ECO:0000256" key="2">
    <source>
        <dbReference type="ARBA" id="ARBA00022490"/>
    </source>
</evidence>
<evidence type="ECO:0000256" key="3">
    <source>
        <dbReference type="ARBA" id="ARBA00023212"/>
    </source>
</evidence>
<keyword evidence="9" id="KW-1185">Reference proteome</keyword>
<dbReference type="EMBL" id="ABJB010041103">
    <property type="status" value="NOT_ANNOTATED_CDS"/>
    <property type="molecule type" value="Genomic_DNA"/>
</dbReference>
<evidence type="ECO:0000313" key="8">
    <source>
        <dbReference type="EnsemblMetazoa" id="ISCW018152-PA"/>
    </source>
</evidence>
<dbReference type="Proteomes" id="UP000001555">
    <property type="component" value="Unassembled WGS sequence"/>
</dbReference>
<dbReference type="VEuPathDB" id="VectorBase:ISCW018152"/>
<proteinExistence type="evidence at protein level"/>
<feature type="region of interest" description="Disordered" evidence="6">
    <location>
        <begin position="204"/>
        <end position="223"/>
    </location>
</feature>
<sequence>MLPPTVSRFKVEARDREIERLSRLLRDGIPYKALSENGRCSCKLQEEPAPDPKVTLPADQAPCPELRKSVAALKPVKHVRKVNFGHLQRKAEPLGKDLKQTKNKRLASSGGEDASCAENAKFREVLEALRLEKRTLQERVQQMASNERELLREMERLCKEQHRDPAPKDPECDGLQALVRSLERERDHYKEELVQLHQTLESGNLRPKNAAPTSTRGISESQQTLPKNMAADLDNAVQQREEFKIQIQEYVTEVARVQELLQLKVGQRRLRAQTEQSQAKHSNGRAELRRLQEQTAQMSGHLRRLEDDLSLARNEAATARSDASGLESLLSESRERHCHADLSLRQLSVELDAVKEQLRLGAVNREKCQEDFRRWKEQQQGGLRGRLTLHGFAGTLQTKLNFSPENGAQPQ</sequence>
<evidence type="ECO:0007829" key="10">
    <source>
        <dbReference type="PeptideAtlas" id="B7PJK4"/>
    </source>
</evidence>
<dbReference type="InterPro" id="IPR051877">
    <property type="entry name" value="Centriole_BasalBody_StrucProt"/>
</dbReference>
<keyword evidence="2" id="KW-0963">Cytoplasm</keyword>
<dbReference type="OrthoDB" id="10254663at2759"/>
<dbReference type="HOGENOM" id="CLU_669539_0_0_1"/>
<comment type="similarity">
    <text evidence="4">Belongs to the CEP135/TSGA10 family.</text>
</comment>
<accession>B7PJK4</accession>
<dbReference type="EMBL" id="ABJB010303316">
    <property type="status" value="NOT_ANNOTATED_CDS"/>
    <property type="molecule type" value="Genomic_DNA"/>
</dbReference>
<evidence type="ECO:0000256" key="4">
    <source>
        <dbReference type="ARBA" id="ARBA00038123"/>
    </source>
</evidence>
<dbReference type="InParanoid" id="B7PJK4"/>
<dbReference type="PANTHER" id="PTHR20544:SF0">
    <property type="entry name" value="NUCLEOPROTEIN TPR_MLP1 DOMAIN-CONTAINING PROTEIN"/>
    <property type="match status" value="1"/>
</dbReference>